<organism evidence="2">
    <name type="scientific">hydrothermal vent metagenome</name>
    <dbReference type="NCBI Taxonomy" id="652676"/>
    <lineage>
        <taxon>unclassified sequences</taxon>
        <taxon>metagenomes</taxon>
        <taxon>ecological metagenomes</taxon>
    </lineage>
</organism>
<reference evidence="2" key="1">
    <citation type="submission" date="2018-06" db="EMBL/GenBank/DDBJ databases">
        <authorList>
            <person name="Zhirakovskaya E."/>
        </authorList>
    </citation>
    <scope>NUCLEOTIDE SEQUENCE</scope>
</reference>
<dbReference type="InterPro" id="IPR014263">
    <property type="entry name" value="Methanolan_biosynth_EpsI"/>
</dbReference>
<dbReference type="EMBL" id="UOGI01000129">
    <property type="protein sequence ID" value="VAX32120.1"/>
    <property type="molecule type" value="Genomic_DNA"/>
</dbReference>
<feature type="domain" description="Methanolan biosynthesis EpsI" evidence="1">
    <location>
        <begin position="13"/>
        <end position="207"/>
    </location>
</feature>
<evidence type="ECO:0000313" key="2">
    <source>
        <dbReference type="EMBL" id="VAX32120.1"/>
    </source>
</evidence>
<protein>
    <recommendedName>
        <fullName evidence="1">Methanolan biosynthesis EpsI domain-containing protein</fullName>
    </recommendedName>
</protein>
<proteinExistence type="predicted"/>
<sequence>MVRRAQRYIIVIVLVGLTCLFINRVPMGDSVPLKLDLSLFPVNIGEWSGREMSGEAQGLPADTDRSLYRKYTNEEGIPLYLYIGYWGKFRQGSDVFSGNYLYPGYMWDSVKERVRVIEVEGESFPVREVLFAKGDYNISLLYWYLTPRGVTTKRFRGRLLYGIDAILNRRTNVALVKIFSGPFRSGSRSPFAIQREFAGKVFPRLADFIAFKE</sequence>
<dbReference type="NCBIfam" id="TIGR02914">
    <property type="entry name" value="EpsI_fam"/>
    <property type="match status" value="1"/>
</dbReference>
<name>A0A3B1DB86_9ZZZZ</name>
<accession>A0A3B1DB86</accession>
<dbReference type="Pfam" id="PF11984">
    <property type="entry name" value="DUF3485"/>
    <property type="match status" value="1"/>
</dbReference>
<gene>
    <name evidence="2" type="ORF">MNBD_NITROSPIRAE03-1248</name>
</gene>
<evidence type="ECO:0000259" key="1">
    <source>
        <dbReference type="Pfam" id="PF11984"/>
    </source>
</evidence>
<dbReference type="AlphaFoldDB" id="A0A3B1DB86"/>